<dbReference type="AlphaFoldDB" id="A0ABC8SS82"/>
<protein>
    <submittedName>
        <fullName evidence="1">Uncharacterized protein</fullName>
    </submittedName>
</protein>
<evidence type="ECO:0000313" key="2">
    <source>
        <dbReference type="Proteomes" id="UP001642360"/>
    </source>
</evidence>
<dbReference type="EMBL" id="CAUOFW020003451">
    <property type="protein sequence ID" value="CAK9160019.1"/>
    <property type="molecule type" value="Genomic_DNA"/>
</dbReference>
<accession>A0ABC8SS82</accession>
<evidence type="ECO:0000313" key="1">
    <source>
        <dbReference type="EMBL" id="CAK9160019.1"/>
    </source>
</evidence>
<feature type="non-terminal residue" evidence="1">
    <location>
        <position position="1"/>
    </location>
</feature>
<reference evidence="1 2" key="1">
    <citation type="submission" date="2024-02" db="EMBL/GenBank/DDBJ databases">
        <authorList>
            <person name="Vignale AGUSTIN F."/>
            <person name="Sosa J E."/>
            <person name="Modenutti C."/>
        </authorList>
    </citation>
    <scope>NUCLEOTIDE SEQUENCE [LARGE SCALE GENOMIC DNA]</scope>
</reference>
<proteinExistence type="predicted"/>
<gene>
    <name evidence="1" type="ORF">ILEXP_LOCUS28746</name>
</gene>
<dbReference type="Proteomes" id="UP001642360">
    <property type="component" value="Unassembled WGS sequence"/>
</dbReference>
<organism evidence="1 2">
    <name type="scientific">Ilex paraguariensis</name>
    <name type="common">yerba mate</name>
    <dbReference type="NCBI Taxonomy" id="185542"/>
    <lineage>
        <taxon>Eukaryota</taxon>
        <taxon>Viridiplantae</taxon>
        <taxon>Streptophyta</taxon>
        <taxon>Embryophyta</taxon>
        <taxon>Tracheophyta</taxon>
        <taxon>Spermatophyta</taxon>
        <taxon>Magnoliopsida</taxon>
        <taxon>eudicotyledons</taxon>
        <taxon>Gunneridae</taxon>
        <taxon>Pentapetalae</taxon>
        <taxon>asterids</taxon>
        <taxon>campanulids</taxon>
        <taxon>Aquifoliales</taxon>
        <taxon>Aquifoliaceae</taxon>
        <taxon>Ilex</taxon>
    </lineage>
</organism>
<sequence length="163" mass="17605">ESVIVFGNLEHKAGEVSDYRCPYESGALVGEDMKRRVSDLSALRSGQEALKTLRAFTPRSRQKSVISGQGRLVKKFTNLVFNSSDASLSVIMDASVSQTRLITQGLSPPHSIRPFVIEAETIPISDKDLVIAPTFDQPKVVDTLGDDASKDIAATSPKAKSSL</sequence>
<name>A0ABC8SS82_9AQUA</name>
<comment type="caution">
    <text evidence="1">The sequence shown here is derived from an EMBL/GenBank/DDBJ whole genome shotgun (WGS) entry which is preliminary data.</text>
</comment>
<keyword evidence="2" id="KW-1185">Reference proteome</keyword>